<proteinExistence type="predicted"/>
<comment type="caution">
    <text evidence="1">The sequence shown here is derived from an EMBL/GenBank/DDBJ whole genome shotgun (WGS) entry which is preliminary data.</text>
</comment>
<dbReference type="EMBL" id="JADIKI010000023">
    <property type="protein sequence ID" value="MFK2856079.1"/>
    <property type="molecule type" value="Genomic_DNA"/>
</dbReference>
<organism evidence="1 2">
    <name type="scientific">Dyella humi</name>
    <dbReference type="NCBI Taxonomy" id="1770547"/>
    <lineage>
        <taxon>Bacteria</taxon>
        <taxon>Pseudomonadati</taxon>
        <taxon>Pseudomonadota</taxon>
        <taxon>Gammaproteobacteria</taxon>
        <taxon>Lysobacterales</taxon>
        <taxon>Rhodanobacteraceae</taxon>
        <taxon>Dyella</taxon>
    </lineage>
</organism>
<dbReference type="Proteomes" id="UP001620409">
    <property type="component" value="Unassembled WGS sequence"/>
</dbReference>
<keyword evidence="2" id="KW-1185">Reference proteome</keyword>
<dbReference type="RefSeq" id="WP_380014125.1">
    <property type="nucleotide sequence ID" value="NZ_JADIKI010000023.1"/>
</dbReference>
<evidence type="ECO:0000313" key="2">
    <source>
        <dbReference type="Proteomes" id="UP001620409"/>
    </source>
</evidence>
<accession>A0ABW8IMZ4</accession>
<name>A0ABW8IMZ4_9GAMM</name>
<gene>
    <name evidence="1" type="ORF">ISP18_15850</name>
</gene>
<reference evidence="1 2" key="1">
    <citation type="submission" date="2020-10" db="EMBL/GenBank/DDBJ databases">
        <title>Phylogeny of dyella-like bacteria.</title>
        <authorList>
            <person name="Fu J."/>
        </authorList>
    </citation>
    <scope>NUCLEOTIDE SEQUENCE [LARGE SCALE GENOMIC DNA]</scope>
    <source>
        <strain evidence="1 2">DHG40</strain>
    </source>
</reference>
<sequence length="232" mass="25731">MDILNAADEKDLLSAKAVAKYVARLCSWRVQLLVQPRYQLAVVPDELSQAKTVAAGVDTLQRDELCNAVFSGIWHHGKSYMELQSHVAPLIRELAENLANSIDSAIALAAFWVSKVRLYPQAPTPTDVLISLVILQAVSINRPMSNATAQRIWTIFRKLIEFAHEPRMDDAIADKSVKTLAEVAVGIDQHHKLTGDRATAERLLIGLTRGTSDYDKFKTALTIAERKSSQTR</sequence>
<protein>
    <submittedName>
        <fullName evidence="1">Uncharacterized protein</fullName>
    </submittedName>
</protein>
<evidence type="ECO:0000313" key="1">
    <source>
        <dbReference type="EMBL" id="MFK2856079.1"/>
    </source>
</evidence>